<dbReference type="InterPro" id="IPR036640">
    <property type="entry name" value="ABC1_TM_sf"/>
</dbReference>
<evidence type="ECO:0000256" key="11">
    <source>
        <dbReference type="ARBA" id="ARBA00023180"/>
    </source>
</evidence>
<dbReference type="Pfam" id="PF00005">
    <property type="entry name" value="ABC_tran"/>
    <property type="match status" value="2"/>
</dbReference>
<dbReference type="PROSITE" id="PS00211">
    <property type="entry name" value="ABC_TRANSPORTER_1"/>
    <property type="match status" value="2"/>
</dbReference>
<feature type="transmembrane region" description="Helical" evidence="13">
    <location>
        <begin position="79"/>
        <end position="99"/>
    </location>
</feature>
<sequence>MGKGEEKRNPLSSSSLWTIFMHADAVDKWLMALGFLGAIMSGIATPVVLFITSNMVNNLGTGPSLSPGFMDQVNKNSLYLVYLSLGVFVTSFLEGFCWTRTGDRQAMRMRTRYLKAILRQDVEYFDLNATSMSEVITSVSSDSLIIQDVIGEKVPNFINNAALFASSYLVGFLMMWRLALVAFPTFLLLVIPGIIYGRMFMDLARKIRDEYEKAGAIAEQAVSSIRTVYSFVAERRTMSMFSNALEDSVKLGLRQGLAKGIAVGSNSVTFAIWAFMAWYGSRIVMYHGGKGGTVFAVGTAIVNGGLALGSGLSNIKYFSEASSAGERIMKVIKRTPRIDSDSTEGTVIENLSGDVEFRSVEFAYPSRPESIILRGFDLKVPAGKTVALVGGSGSGKSTVIALMERFYDPLGGEILLDGVDIRSIKLKWLRSQIGLVSQEPALFATSIKENLLFGKEEATMEEVVAAATASNAHNFISQLPQGYDTQVGESGVQMSGGQKQRIAIARAILKSPNILLLDEATSALDSESERVVQEALDLASLGRTTIVVAHRMSTIRNADVIVVVQAGRVAELGSHDDLIRYEDGLYSSLVRFQQTAGATGSDAPSSSSSVLVAFPRPGSNESRRLSLCSRSSSTSSSCHQEAHKESEADAPPPVPSLRRLLVLNLPEWRQAVLGSLGAMTFGAVQPLYAFSMGSMLSVYFMNDHKEIRSNTRTYCLIFIAMSIVSFLVNILQHYNFAAMGEYLTKRVRQRMLSKILTFEVGWFDRDDNSIGAICSRLANDANVVRMLVGDRMSLIIQAVSAVTIAWTLGLVIAWKLALILIAIQPLMIACYYSRMVILKSMSKKAIESQSESSKVAAEAVANLRTVTAFSSQDRILHLFGRTQEGPSRESVRQSWVAGIVLGVSQALMRCSWSLAFWYGGRLMFHGHITAVALFQNILILVSTGRVIAEAGSMTSDLAKGADVVGSVFAVMDRLTHIEPEDDKGHRPEKLVGDVDICRVDFAYPARPDVLIFRGFSLTIEAGKSTALVGQSGSGKSTIIGLIERFYDPLKGTVKIDGRDAKAYHLRSLRKHIGLVGQEPVLFAGTVRENIAYGMERPTEGEIEEAARTANAHDFISGLNDGYDTFCGERGVQLSGGQKQRIAIARAVLKNPVILLLDEATSALDSQSEKVVQAALERVMAGRTSVVVAHRLSTIHNCDLIAVMEKGVVVEKGTHASLLAKGLKGSYCSLVSLQQGNKGV</sequence>
<dbReference type="GO" id="GO:0016887">
    <property type="term" value="F:ATP hydrolysis activity"/>
    <property type="evidence" value="ECO:0007669"/>
    <property type="project" value="InterPro"/>
</dbReference>
<evidence type="ECO:0000256" key="10">
    <source>
        <dbReference type="ARBA" id="ARBA00023136"/>
    </source>
</evidence>
<keyword evidence="8" id="KW-0067">ATP-binding</keyword>
<evidence type="ECO:0000256" key="3">
    <source>
        <dbReference type="ARBA" id="ARBA00007577"/>
    </source>
</evidence>
<dbReference type="InterPro" id="IPR003593">
    <property type="entry name" value="AAA+_ATPase"/>
</dbReference>
<proteinExistence type="inferred from homology"/>
<comment type="caution">
    <text evidence="16">The sequence shown here is derived from an EMBL/GenBank/DDBJ whole genome shotgun (WGS) entry which is preliminary data.</text>
</comment>
<keyword evidence="5 13" id="KW-0812">Transmembrane</keyword>
<evidence type="ECO:0000256" key="7">
    <source>
        <dbReference type="ARBA" id="ARBA00022741"/>
    </source>
</evidence>
<feature type="transmembrane region" description="Helical" evidence="13">
    <location>
        <begin position="292"/>
        <end position="312"/>
    </location>
</feature>
<dbReference type="FunFam" id="1.20.1560.10:FF:000029">
    <property type="entry name" value="ABC transporter B family member 1"/>
    <property type="match status" value="1"/>
</dbReference>
<dbReference type="InterPro" id="IPR011527">
    <property type="entry name" value="ABC1_TM_dom"/>
</dbReference>
<dbReference type="FunFam" id="3.40.50.300:FF:000205">
    <property type="entry name" value="ABC transporter B family member 4"/>
    <property type="match status" value="2"/>
</dbReference>
<accession>A0AAV8RDX1</accession>
<dbReference type="CDD" id="cd18578">
    <property type="entry name" value="ABC_6TM_Pgp_ABCB1_D2_like"/>
    <property type="match status" value="1"/>
</dbReference>
<feature type="transmembrane region" description="Helical" evidence="13">
    <location>
        <begin position="29"/>
        <end position="51"/>
    </location>
</feature>
<dbReference type="GO" id="GO:0140359">
    <property type="term" value="F:ABC-type transporter activity"/>
    <property type="evidence" value="ECO:0007669"/>
    <property type="project" value="InterPro"/>
</dbReference>
<feature type="domain" description="ABC transmembrane type-1" evidence="15">
    <location>
        <begin position="32"/>
        <end position="320"/>
    </location>
</feature>
<dbReference type="InterPro" id="IPR027417">
    <property type="entry name" value="P-loop_NTPase"/>
</dbReference>
<dbReference type="Gene3D" id="1.20.1560.10">
    <property type="entry name" value="ABC transporter type 1, transmembrane domain"/>
    <property type="match status" value="1"/>
</dbReference>
<dbReference type="PROSITE" id="PS50929">
    <property type="entry name" value="ABC_TM1F"/>
    <property type="match status" value="2"/>
</dbReference>
<feature type="transmembrane region" description="Helical" evidence="13">
    <location>
        <begin position="818"/>
        <end position="837"/>
    </location>
</feature>
<feature type="transmembrane region" description="Helical" evidence="13">
    <location>
        <begin position="671"/>
        <end position="691"/>
    </location>
</feature>
<dbReference type="SUPFAM" id="SSF52540">
    <property type="entry name" value="P-loop containing nucleoside triphosphate hydrolases"/>
    <property type="match status" value="2"/>
</dbReference>
<evidence type="ECO:0000313" key="17">
    <source>
        <dbReference type="Proteomes" id="UP001222027"/>
    </source>
</evidence>
<keyword evidence="9 13" id="KW-1133">Transmembrane helix</keyword>
<dbReference type="PANTHER" id="PTHR45136:SF2">
    <property type="entry name" value="ABC TRANSPORTER DOMAIN-CONTAINING PROTEIN"/>
    <property type="match status" value="1"/>
</dbReference>
<evidence type="ECO:0000313" key="16">
    <source>
        <dbReference type="EMBL" id="KAJ8500115.1"/>
    </source>
</evidence>
<evidence type="ECO:0008006" key="18">
    <source>
        <dbReference type="Google" id="ProtNLM"/>
    </source>
</evidence>
<dbReference type="Proteomes" id="UP001222027">
    <property type="component" value="Unassembled WGS sequence"/>
</dbReference>
<evidence type="ECO:0000256" key="12">
    <source>
        <dbReference type="SAM" id="MobiDB-lite"/>
    </source>
</evidence>
<evidence type="ECO:0000256" key="5">
    <source>
        <dbReference type="ARBA" id="ARBA00022692"/>
    </source>
</evidence>
<dbReference type="SMART" id="SM00382">
    <property type="entry name" value="AAA"/>
    <property type="match status" value="2"/>
</dbReference>
<dbReference type="SUPFAM" id="SSF90123">
    <property type="entry name" value="ABC transporter transmembrane region"/>
    <property type="match status" value="2"/>
</dbReference>
<feature type="transmembrane region" description="Helical" evidence="13">
    <location>
        <begin position="260"/>
        <end position="280"/>
    </location>
</feature>
<keyword evidence="11" id="KW-0325">Glycoprotein</keyword>
<dbReference type="AlphaFoldDB" id="A0AAV8RDX1"/>
<feature type="transmembrane region" description="Helical" evidence="13">
    <location>
        <begin position="794"/>
        <end position="812"/>
    </location>
</feature>
<keyword evidence="4" id="KW-0813">Transport</keyword>
<feature type="domain" description="ABC transporter" evidence="14">
    <location>
        <begin position="355"/>
        <end position="591"/>
    </location>
</feature>
<evidence type="ECO:0000259" key="14">
    <source>
        <dbReference type="PROSITE" id="PS50893"/>
    </source>
</evidence>
<evidence type="ECO:0000256" key="9">
    <source>
        <dbReference type="ARBA" id="ARBA00022989"/>
    </source>
</evidence>
<dbReference type="EMBL" id="JAQQAF010000003">
    <property type="protein sequence ID" value="KAJ8500115.1"/>
    <property type="molecule type" value="Genomic_DNA"/>
</dbReference>
<reference evidence="16 17" key="1">
    <citation type="submission" date="2022-12" db="EMBL/GenBank/DDBJ databases">
        <title>Chromosome-scale assembly of the Ensete ventricosum genome.</title>
        <authorList>
            <person name="Dussert Y."/>
            <person name="Stocks J."/>
            <person name="Wendawek A."/>
            <person name="Woldeyes F."/>
            <person name="Nichols R.A."/>
            <person name="Borrell J.S."/>
        </authorList>
    </citation>
    <scope>NUCLEOTIDE SEQUENCE [LARGE SCALE GENOMIC DNA]</scope>
    <source>
        <strain evidence="17">cv. Maze</strain>
        <tissue evidence="16">Seeds</tissue>
    </source>
</reference>
<feature type="transmembrane region" description="Helical" evidence="13">
    <location>
        <begin position="711"/>
        <end position="731"/>
    </location>
</feature>
<feature type="domain" description="ABC transporter" evidence="14">
    <location>
        <begin position="991"/>
        <end position="1230"/>
    </location>
</feature>
<comment type="subcellular location">
    <subcellularLocation>
        <location evidence="2">Cell membrane</location>
    </subcellularLocation>
    <subcellularLocation>
        <location evidence="1">Endomembrane system</location>
        <topology evidence="1">Multi-pass membrane protein</topology>
    </subcellularLocation>
</comment>
<dbReference type="Gene3D" id="3.40.50.300">
    <property type="entry name" value="P-loop containing nucleotide triphosphate hydrolases"/>
    <property type="match status" value="2"/>
</dbReference>
<feature type="region of interest" description="Disordered" evidence="12">
    <location>
        <begin position="597"/>
        <end position="652"/>
    </location>
</feature>
<evidence type="ECO:0000259" key="15">
    <source>
        <dbReference type="PROSITE" id="PS50929"/>
    </source>
</evidence>
<feature type="transmembrane region" description="Helical" evidence="13">
    <location>
        <begin position="182"/>
        <end position="201"/>
    </location>
</feature>
<name>A0AAV8RDX1_ENSVE</name>
<dbReference type="CDD" id="cd03249">
    <property type="entry name" value="ABC_MTABC3_MDL1_MDL2"/>
    <property type="match status" value="2"/>
</dbReference>
<dbReference type="PROSITE" id="PS50893">
    <property type="entry name" value="ABC_TRANSPORTER_2"/>
    <property type="match status" value="2"/>
</dbReference>
<evidence type="ECO:0000256" key="13">
    <source>
        <dbReference type="SAM" id="Phobius"/>
    </source>
</evidence>
<dbReference type="GO" id="GO:0005524">
    <property type="term" value="F:ATP binding"/>
    <property type="evidence" value="ECO:0007669"/>
    <property type="project" value="UniProtKB-KW"/>
</dbReference>
<feature type="compositionally biased region" description="Low complexity" evidence="12">
    <location>
        <begin position="625"/>
        <end position="638"/>
    </location>
</feature>
<comment type="similarity">
    <text evidence="3">Belongs to the ABC transporter superfamily. ABCB family. Multidrug resistance exporter (TC 3.A.1.201) subfamily.</text>
</comment>
<protein>
    <recommendedName>
        <fullName evidence="18">Multidrug resistance protein</fullName>
    </recommendedName>
</protein>
<feature type="domain" description="ABC transmembrane type-1" evidence="15">
    <location>
        <begin position="672"/>
        <end position="959"/>
    </location>
</feature>
<dbReference type="GO" id="GO:0012505">
    <property type="term" value="C:endomembrane system"/>
    <property type="evidence" value="ECO:0007669"/>
    <property type="project" value="UniProtKB-SubCell"/>
</dbReference>
<gene>
    <name evidence="16" type="ORF">OPV22_010667</name>
</gene>
<dbReference type="InterPro" id="IPR003439">
    <property type="entry name" value="ABC_transporter-like_ATP-bd"/>
</dbReference>
<dbReference type="GO" id="GO:0005886">
    <property type="term" value="C:plasma membrane"/>
    <property type="evidence" value="ECO:0007669"/>
    <property type="project" value="UniProtKB-SubCell"/>
</dbReference>
<dbReference type="CDD" id="cd18577">
    <property type="entry name" value="ABC_6TM_Pgp_ABCB1_D1_like"/>
    <property type="match status" value="1"/>
</dbReference>
<evidence type="ECO:0000256" key="2">
    <source>
        <dbReference type="ARBA" id="ARBA00004236"/>
    </source>
</evidence>
<evidence type="ECO:0000256" key="8">
    <source>
        <dbReference type="ARBA" id="ARBA00022840"/>
    </source>
</evidence>
<dbReference type="InterPro" id="IPR017871">
    <property type="entry name" value="ABC_transporter-like_CS"/>
</dbReference>
<dbReference type="Pfam" id="PF00664">
    <property type="entry name" value="ABC_membrane"/>
    <property type="match status" value="2"/>
</dbReference>
<dbReference type="FunFam" id="1.20.1560.10:FF:000126">
    <property type="entry name" value="Putative ABC transporter B family member 8"/>
    <property type="match status" value="1"/>
</dbReference>
<organism evidence="16 17">
    <name type="scientific">Ensete ventricosum</name>
    <name type="common">Abyssinian banana</name>
    <name type="synonym">Musa ensete</name>
    <dbReference type="NCBI Taxonomy" id="4639"/>
    <lineage>
        <taxon>Eukaryota</taxon>
        <taxon>Viridiplantae</taxon>
        <taxon>Streptophyta</taxon>
        <taxon>Embryophyta</taxon>
        <taxon>Tracheophyta</taxon>
        <taxon>Spermatophyta</taxon>
        <taxon>Magnoliopsida</taxon>
        <taxon>Liliopsida</taxon>
        <taxon>Zingiberales</taxon>
        <taxon>Musaceae</taxon>
        <taxon>Ensete</taxon>
    </lineage>
</organism>
<evidence type="ECO:0000256" key="4">
    <source>
        <dbReference type="ARBA" id="ARBA00022448"/>
    </source>
</evidence>
<evidence type="ECO:0000256" key="6">
    <source>
        <dbReference type="ARBA" id="ARBA00022737"/>
    </source>
</evidence>
<keyword evidence="7" id="KW-0547">Nucleotide-binding</keyword>
<keyword evidence="6" id="KW-0677">Repeat</keyword>
<keyword evidence="17" id="KW-1185">Reference proteome</keyword>
<keyword evidence="10 13" id="KW-0472">Membrane</keyword>
<dbReference type="PANTHER" id="PTHR45136">
    <property type="entry name" value="ABC TRANSPORTER DOMAIN-CONTAINING PROTEIN"/>
    <property type="match status" value="1"/>
</dbReference>
<evidence type="ECO:0000256" key="1">
    <source>
        <dbReference type="ARBA" id="ARBA00004127"/>
    </source>
</evidence>